<name>A0A9N9DVG7_9GLOM</name>
<dbReference type="Proteomes" id="UP000789759">
    <property type="component" value="Unassembled WGS sequence"/>
</dbReference>
<dbReference type="AlphaFoldDB" id="A0A9N9DVG7"/>
<accession>A0A9N9DVG7</accession>
<proteinExistence type="predicted"/>
<reference evidence="1" key="1">
    <citation type="submission" date="2021-06" db="EMBL/GenBank/DDBJ databases">
        <authorList>
            <person name="Kallberg Y."/>
            <person name="Tangrot J."/>
            <person name="Rosling A."/>
        </authorList>
    </citation>
    <scope>NUCLEOTIDE SEQUENCE</scope>
    <source>
        <strain evidence="1">FL966</strain>
    </source>
</reference>
<sequence length="149" mass="16942">MPISVMPVPASASLLPELASLSELALLPELALLEPPEPKSHDGILKTYTVFFSTSYENKNDVDNRSITEQDKDDDNKGMTDKEKKIADAIEFVSKVIHEKKLSKTKKAYYTATLYFFWLLFNDKKKFEISKMVAKVVGDGSWFTRCVRK</sequence>
<gene>
    <name evidence="1" type="ORF">CPELLU_LOCUS9409</name>
</gene>
<comment type="caution">
    <text evidence="1">The sequence shown here is derived from an EMBL/GenBank/DDBJ whole genome shotgun (WGS) entry which is preliminary data.</text>
</comment>
<evidence type="ECO:0000313" key="1">
    <source>
        <dbReference type="EMBL" id="CAG8652528.1"/>
    </source>
</evidence>
<keyword evidence="2" id="KW-1185">Reference proteome</keyword>
<evidence type="ECO:0000313" key="2">
    <source>
        <dbReference type="Proteomes" id="UP000789759"/>
    </source>
</evidence>
<organism evidence="1 2">
    <name type="scientific">Cetraspora pellucida</name>
    <dbReference type="NCBI Taxonomy" id="1433469"/>
    <lineage>
        <taxon>Eukaryota</taxon>
        <taxon>Fungi</taxon>
        <taxon>Fungi incertae sedis</taxon>
        <taxon>Mucoromycota</taxon>
        <taxon>Glomeromycotina</taxon>
        <taxon>Glomeromycetes</taxon>
        <taxon>Diversisporales</taxon>
        <taxon>Gigasporaceae</taxon>
        <taxon>Cetraspora</taxon>
    </lineage>
</organism>
<dbReference type="EMBL" id="CAJVQA010007154">
    <property type="protein sequence ID" value="CAG8652528.1"/>
    <property type="molecule type" value="Genomic_DNA"/>
</dbReference>
<protein>
    <submittedName>
        <fullName evidence="1">21624_t:CDS:1</fullName>
    </submittedName>
</protein>